<dbReference type="Proteomes" id="UP000034213">
    <property type="component" value="Unassembled WGS sequence"/>
</dbReference>
<dbReference type="STRING" id="1618369.UV54_C0003G0003"/>
<dbReference type="InterPro" id="IPR007445">
    <property type="entry name" value="PilO"/>
</dbReference>
<evidence type="ECO:0000256" key="1">
    <source>
        <dbReference type="SAM" id="Phobius"/>
    </source>
</evidence>
<dbReference type="AlphaFoldDB" id="A0A0G1F144"/>
<evidence type="ECO:0008006" key="4">
    <source>
        <dbReference type="Google" id="ProtNLM"/>
    </source>
</evidence>
<dbReference type="PANTHER" id="PTHR39555">
    <property type="entry name" value="FIMBRIAL ASSEMBLY PROTEIN PILO-LIKE PROTEIN-RELATED"/>
    <property type="match status" value="1"/>
</dbReference>
<dbReference type="PANTHER" id="PTHR39555:SF1">
    <property type="entry name" value="TYPE IV PILUS INNER MEMBRANE COMPONENT PILO"/>
    <property type="match status" value="1"/>
</dbReference>
<organism evidence="2 3">
    <name type="scientific">Candidatus Beckwithbacteria bacterium GW2011_GWA2_43_10</name>
    <dbReference type="NCBI Taxonomy" id="1618369"/>
    <lineage>
        <taxon>Bacteria</taxon>
        <taxon>Candidatus Beckwithiibacteriota</taxon>
    </lineage>
</organism>
<dbReference type="Pfam" id="PF04350">
    <property type="entry name" value="PilO"/>
    <property type="match status" value="1"/>
</dbReference>
<keyword evidence="1" id="KW-0472">Membrane</keyword>
<dbReference type="EMBL" id="LCEW01000003">
    <property type="protein sequence ID" value="KKS80548.1"/>
    <property type="molecule type" value="Genomic_DNA"/>
</dbReference>
<gene>
    <name evidence="2" type="ORF">UV54_C0003G0003</name>
</gene>
<accession>A0A0G1F144</accession>
<proteinExistence type="predicted"/>
<feature type="transmembrane region" description="Helical" evidence="1">
    <location>
        <begin position="21"/>
        <end position="42"/>
    </location>
</feature>
<keyword evidence="1" id="KW-0812">Transmembrane</keyword>
<comment type="caution">
    <text evidence="2">The sequence shown here is derived from an EMBL/GenBank/DDBJ whole genome shotgun (WGS) entry which is preliminary data.</text>
</comment>
<keyword evidence="1" id="KW-1133">Transmembrane helix</keyword>
<dbReference type="InterPro" id="IPR014717">
    <property type="entry name" value="Transl_elong_EF1B/ribsomal_bS6"/>
</dbReference>
<dbReference type="GO" id="GO:0043683">
    <property type="term" value="P:type IV pilus assembly"/>
    <property type="evidence" value="ECO:0007669"/>
    <property type="project" value="InterPro"/>
</dbReference>
<sequence length="202" mass="23015">MRSYDRYYQRIKVWGQQPKTKISGLIGLTIFTVAFFLSMAILPTIRTIAGLKKEIKDQQEVEAKLTKKMIGLKTAEVNYAKVVNNLRLINQVLPEKEEFERLAWQIQWVAKQTGVEINTGSFGGFNLVGQTDKSDKIELAAELTIAGSYQQIRAFLQSLIKIDRLITIEEVNFNNQKLQGEGKLTTNLKLVGFYLPTKEQND</sequence>
<evidence type="ECO:0000313" key="3">
    <source>
        <dbReference type="Proteomes" id="UP000034213"/>
    </source>
</evidence>
<name>A0A0G1F144_9BACT</name>
<dbReference type="Gene3D" id="3.30.70.60">
    <property type="match status" value="1"/>
</dbReference>
<evidence type="ECO:0000313" key="2">
    <source>
        <dbReference type="EMBL" id="KKS80548.1"/>
    </source>
</evidence>
<protein>
    <recommendedName>
        <fullName evidence="4">Pilus assembly protein, PilO</fullName>
    </recommendedName>
</protein>
<reference evidence="2 3" key="1">
    <citation type="journal article" date="2015" name="Nature">
        <title>rRNA introns, odd ribosomes, and small enigmatic genomes across a large radiation of phyla.</title>
        <authorList>
            <person name="Brown C.T."/>
            <person name="Hug L.A."/>
            <person name="Thomas B.C."/>
            <person name="Sharon I."/>
            <person name="Castelle C.J."/>
            <person name="Singh A."/>
            <person name="Wilkins M.J."/>
            <person name="Williams K.H."/>
            <person name="Banfield J.F."/>
        </authorList>
    </citation>
    <scope>NUCLEOTIDE SEQUENCE [LARGE SCALE GENOMIC DNA]</scope>
</reference>
<dbReference type="GO" id="GO:0043107">
    <property type="term" value="P:type IV pilus-dependent motility"/>
    <property type="evidence" value="ECO:0007669"/>
    <property type="project" value="InterPro"/>
</dbReference>